<dbReference type="OrthoDB" id="2801457at2759"/>
<accession>A0A1X6N6I1</accession>
<evidence type="ECO:0000313" key="4">
    <source>
        <dbReference type="Proteomes" id="UP000194127"/>
    </source>
</evidence>
<keyword evidence="4" id="KW-1185">Reference proteome</keyword>
<dbReference type="RefSeq" id="XP_024341032.1">
    <property type="nucleotide sequence ID" value="XM_024484819.1"/>
</dbReference>
<dbReference type="EMBL" id="KZ110594">
    <property type="protein sequence ID" value="OSX64238.1"/>
    <property type="molecule type" value="Genomic_DNA"/>
</dbReference>
<gene>
    <name evidence="3" type="ORF">POSPLADRAFT_1137667</name>
</gene>
<dbReference type="InterPro" id="IPR036047">
    <property type="entry name" value="F-box-like_dom_sf"/>
</dbReference>
<dbReference type="Proteomes" id="UP000194127">
    <property type="component" value="Unassembled WGS sequence"/>
</dbReference>
<dbReference type="SUPFAM" id="SSF81383">
    <property type="entry name" value="F-box domain"/>
    <property type="match status" value="1"/>
</dbReference>
<dbReference type="InterPro" id="IPR001810">
    <property type="entry name" value="F-box_dom"/>
</dbReference>
<proteinExistence type="predicted"/>
<name>A0A1X6N6I1_9APHY</name>
<feature type="domain" description="F-box" evidence="2">
    <location>
        <begin position="59"/>
        <end position="117"/>
    </location>
</feature>
<feature type="region of interest" description="Disordered" evidence="1">
    <location>
        <begin position="37"/>
        <end position="58"/>
    </location>
</feature>
<evidence type="ECO:0000313" key="3">
    <source>
        <dbReference type="EMBL" id="OSX64238.1"/>
    </source>
</evidence>
<dbReference type="Gene3D" id="1.20.1280.50">
    <property type="match status" value="1"/>
</dbReference>
<dbReference type="GeneID" id="36329768"/>
<sequence>MIYTYWKTVGSWISAATPPAASERRVQYQQVDRTTSRAMTAASPPLLSPVQTSPTPSPISRIPDDLLHEVFHLVAAEAFFTSDRPSRLGSIACVAISHVCRYWRELALASPLLWSYIQLTPALSRISTVRELLGRSGDAPLLVRMQGPRSVWESAEGLVQMARILAVHSHRFVEFYATSFLPEPMRDVISQFSCPAPHLKSLSIHPGSFVWLPAPFLGWMPMVRHVSATQMAMPWLPYKDMVELELSDQRAPLLEDLLWTLRHSPSLKVLSVFLSGALVPRSAVEVDETSVVILPNLQRLSLGSLHSISDTLTLLSHIAFTVTTEVNLRFHGRYRSPLDLGQFCPSLQHIAHRVTQCFVQFLNTHQSRSAVLKSDDGHMALEWQWREDEDDDGRLDSVALAAIPFPAIKSLILQVYNFDARREEWYGILCRLPEITYLELDFRLVTAATIVAFFHSLSRCPNDEETVCPKLEHLVILRAGSASNPVWMALKVALSLRVSLEAPRLKMLEVMVEEKHFSDVEDTLSSCSIRTNSRTPLSQEG</sequence>
<dbReference type="Pfam" id="PF12937">
    <property type="entry name" value="F-box-like"/>
    <property type="match status" value="1"/>
</dbReference>
<evidence type="ECO:0000256" key="1">
    <source>
        <dbReference type="SAM" id="MobiDB-lite"/>
    </source>
</evidence>
<reference evidence="3 4" key="1">
    <citation type="submission" date="2017-04" db="EMBL/GenBank/DDBJ databases">
        <title>Genome Sequence of the Model Brown-Rot Fungus Postia placenta SB12.</title>
        <authorList>
            <consortium name="DOE Joint Genome Institute"/>
            <person name="Gaskell J."/>
            <person name="Kersten P."/>
            <person name="Larrondo L.F."/>
            <person name="Canessa P."/>
            <person name="Martinez D."/>
            <person name="Hibbett D."/>
            <person name="Schmoll M."/>
            <person name="Kubicek C.P."/>
            <person name="Martinez A.T."/>
            <person name="Yadav J."/>
            <person name="Master E."/>
            <person name="Magnuson J.K."/>
            <person name="James T."/>
            <person name="Yaver D."/>
            <person name="Berka R."/>
            <person name="Labutti K."/>
            <person name="Lipzen A."/>
            <person name="Aerts A."/>
            <person name="Barry K."/>
            <person name="Henrissat B."/>
            <person name="Blanchette R."/>
            <person name="Grigoriev I."/>
            <person name="Cullen D."/>
        </authorList>
    </citation>
    <scope>NUCLEOTIDE SEQUENCE [LARGE SCALE GENOMIC DNA]</scope>
    <source>
        <strain evidence="3 4">MAD-698-R-SB12</strain>
    </source>
</reference>
<evidence type="ECO:0000259" key="2">
    <source>
        <dbReference type="Pfam" id="PF12937"/>
    </source>
</evidence>
<dbReference type="AlphaFoldDB" id="A0A1X6N6I1"/>
<organism evidence="3 4">
    <name type="scientific">Postia placenta MAD-698-R-SB12</name>
    <dbReference type="NCBI Taxonomy" id="670580"/>
    <lineage>
        <taxon>Eukaryota</taxon>
        <taxon>Fungi</taxon>
        <taxon>Dikarya</taxon>
        <taxon>Basidiomycota</taxon>
        <taxon>Agaricomycotina</taxon>
        <taxon>Agaricomycetes</taxon>
        <taxon>Polyporales</taxon>
        <taxon>Adustoporiaceae</taxon>
        <taxon>Rhodonia</taxon>
    </lineage>
</organism>
<dbReference type="SUPFAM" id="SSF52047">
    <property type="entry name" value="RNI-like"/>
    <property type="match status" value="1"/>
</dbReference>
<protein>
    <recommendedName>
        <fullName evidence="2">F-box domain-containing protein</fullName>
    </recommendedName>
</protein>